<organism evidence="1 2">
    <name type="scientific">Puccinia sorghi</name>
    <dbReference type="NCBI Taxonomy" id="27349"/>
    <lineage>
        <taxon>Eukaryota</taxon>
        <taxon>Fungi</taxon>
        <taxon>Dikarya</taxon>
        <taxon>Basidiomycota</taxon>
        <taxon>Pucciniomycotina</taxon>
        <taxon>Pucciniomycetes</taxon>
        <taxon>Pucciniales</taxon>
        <taxon>Pucciniaceae</taxon>
        <taxon>Puccinia</taxon>
    </lineage>
</organism>
<reference evidence="1 2" key="1">
    <citation type="submission" date="2015-08" db="EMBL/GenBank/DDBJ databases">
        <title>Next Generation Sequencing and Analysis of the Genome of Puccinia sorghi L Schw, the Causal Agent of Maize Common Rust.</title>
        <authorList>
            <person name="Rochi L."/>
            <person name="Burguener G."/>
            <person name="Darino M."/>
            <person name="Turjanski A."/>
            <person name="Kreff E."/>
            <person name="Dieguez M.J."/>
            <person name="Sacco F."/>
        </authorList>
    </citation>
    <scope>NUCLEOTIDE SEQUENCE [LARGE SCALE GENOMIC DNA]</scope>
    <source>
        <strain evidence="1 2">RO10H11247</strain>
    </source>
</reference>
<dbReference type="Proteomes" id="UP000037035">
    <property type="component" value="Unassembled WGS sequence"/>
</dbReference>
<sequence>MALGNHPSQIDGITNYGRLKFNTDLFKGEGPYELERRSVVTLLNSVPIPSQGNFLFTDHQFSVALEVLRKRPSIRSILSMPKIGKLMDNIDRWYQYWNTHAKIDLEILHHEGKLLRFPFVFPLFLLYVEMIISIIPFKKELPLGVELDYPQEMRNAINSYHKFNILMQTPPDNEESQSCIENQILFKERLFRSKTRPCAILWTFIEFWIKSHYTGFWSEVKEYSGFHACHAVKIFFNSIFTNGIETLNEKLRDHLPHE</sequence>
<keyword evidence="2" id="KW-1185">Reference proteome</keyword>
<comment type="caution">
    <text evidence="1">The sequence shown here is derived from an EMBL/GenBank/DDBJ whole genome shotgun (WGS) entry which is preliminary data.</text>
</comment>
<evidence type="ECO:0000313" key="1">
    <source>
        <dbReference type="EMBL" id="KNZ47037.1"/>
    </source>
</evidence>
<protein>
    <submittedName>
        <fullName evidence="1">Uncharacterized protein</fullName>
    </submittedName>
</protein>
<gene>
    <name evidence="1" type="ORF">VP01_6733g1</name>
</gene>
<name>A0A0L6UFK3_9BASI</name>
<dbReference type="VEuPathDB" id="FungiDB:VP01_6733g1"/>
<dbReference type="EMBL" id="LAVV01012088">
    <property type="protein sequence ID" value="KNZ47037.1"/>
    <property type="molecule type" value="Genomic_DNA"/>
</dbReference>
<proteinExistence type="predicted"/>
<dbReference type="AlphaFoldDB" id="A0A0L6UFK3"/>
<evidence type="ECO:0000313" key="2">
    <source>
        <dbReference type="Proteomes" id="UP000037035"/>
    </source>
</evidence>
<accession>A0A0L6UFK3</accession>